<feature type="compositionally biased region" description="Acidic residues" evidence="1">
    <location>
        <begin position="181"/>
        <end position="203"/>
    </location>
</feature>
<name>A0A9N8HCJ7_9STRA</name>
<sequence length="261" mass="30161">MNSIQQFVFGYGSLICPHSRAITAPTLAEKTVTPVLVRHVERTWAKAVPSVGFTAMGVRFEDDAECVGVLVPVNDRELSQFDARERGYNRVPLYINDVEPVPFLDSNKNEKDPFWQAKAMTQDQSSIRIWMYMQQNLAPPSEDTPIVQSYVDTILRGCLTISEDFAEQFIANTKGWHPNEISDDEEDDEEEDMDIDSDEEQSTENDNSSLSDEDVFWVDDRHDPIYPRGDQKFMLQNRKKLDSLLKRHREEFQFRTTLSQQ</sequence>
<protein>
    <recommendedName>
        <fullName evidence="4">Gamma-glutamylcyclotransferase AIG2-like domain-containing protein</fullName>
    </recommendedName>
</protein>
<evidence type="ECO:0000313" key="3">
    <source>
        <dbReference type="Proteomes" id="UP001153069"/>
    </source>
</evidence>
<dbReference type="AlphaFoldDB" id="A0A9N8HCJ7"/>
<gene>
    <name evidence="2" type="ORF">SEMRO_305_G112720.1</name>
</gene>
<organism evidence="2 3">
    <name type="scientific">Seminavis robusta</name>
    <dbReference type="NCBI Taxonomy" id="568900"/>
    <lineage>
        <taxon>Eukaryota</taxon>
        <taxon>Sar</taxon>
        <taxon>Stramenopiles</taxon>
        <taxon>Ochrophyta</taxon>
        <taxon>Bacillariophyta</taxon>
        <taxon>Bacillariophyceae</taxon>
        <taxon>Bacillariophycidae</taxon>
        <taxon>Naviculales</taxon>
        <taxon>Naviculaceae</taxon>
        <taxon>Seminavis</taxon>
    </lineage>
</organism>
<proteinExistence type="predicted"/>
<comment type="caution">
    <text evidence="2">The sequence shown here is derived from an EMBL/GenBank/DDBJ whole genome shotgun (WGS) entry which is preliminary data.</text>
</comment>
<dbReference type="InterPro" id="IPR036568">
    <property type="entry name" value="GGCT-like_sf"/>
</dbReference>
<dbReference type="CDD" id="cd06661">
    <property type="entry name" value="GGCT_like"/>
    <property type="match status" value="1"/>
</dbReference>
<dbReference type="OrthoDB" id="6161812at2759"/>
<dbReference type="InterPro" id="IPR013024">
    <property type="entry name" value="GGCT-like"/>
</dbReference>
<reference evidence="2" key="1">
    <citation type="submission" date="2020-06" db="EMBL/GenBank/DDBJ databases">
        <authorList>
            <consortium name="Plant Systems Biology data submission"/>
        </authorList>
    </citation>
    <scope>NUCLEOTIDE SEQUENCE</scope>
    <source>
        <strain evidence="2">D6</strain>
    </source>
</reference>
<feature type="region of interest" description="Disordered" evidence="1">
    <location>
        <begin position="176"/>
        <end position="216"/>
    </location>
</feature>
<keyword evidence="3" id="KW-1185">Reference proteome</keyword>
<evidence type="ECO:0000313" key="2">
    <source>
        <dbReference type="EMBL" id="CAB9507400.1"/>
    </source>
</evidence>
<evidence type="ECO:0008006" key="4">
    <source>
        <dbReference type="Google" id="ProtNLM"/>
    </source>
</evidence>
<accession>A0A9N8HCJ7</accession>
<dbReference type="Gene3D" id="3.10.490.10">
    <property type="entry name" value="Gamma-glutamyl cyclotransferase-like"/>
    <property type="match status" value="1"/>
</dbReference>
<dbReference type="EMBL" id="CAICTM010000304">
    <property type="protein sequence ID" value="CAB9507400.1"/>
    <property type="molecule type" value="Genomic_DNA"/>
</dbReference>
<dbReference type="SUPFAM" id="SSF110857">
    <property type="entry name" value="Gamma-glutamyl cyclotransferase-like"/>
    <property type="match status" value="1"/>
</dbReference>
<dbReference type="Proteomes" id="UP001153069">
    <property type="component" value="Unassembled WGS sequence"/>
</dbReference>
<evidence type="ECO:0000256" key="1">
    <source>
        <dbReference type="SAM" id="MobiDB-lite"/>
    </source>
</evidence>